<evidence type="ECO:0000313" key="3">
    <source>
        <dbReference type="Proteomes" id="UP000006844"/>
    </source>
</evidence>
<keyword evidence="1" id="KW-1133">Transmembrane helix</keyword>
<keyword evidence="1" id="KW-0472">Membrane</keyword>
<keyword evidence="1" id="KW-0812">Transmembrane</keyword>
<name>E8V2L9_TERSS</name>
<dbReference type="Pfam" id="PF01066">
    <property type="entry name" value="CDP-OH_P_transf"/>
    <property type="match status" value="1"/>
</dbReference>
<keyword evidence="2" id="KW-0808">Transferase</keyword>
<accession>E8V2L9</accession>
<evidence type="ECO:0000256" key="1">
    <source>
        <dbReference type="SAM" id="Phobius"/>
    </source>
</evidence>
<evidence type="ECO:0000313" key="2">
    <source>
        <dbReference type="EMBL" id="ADV83494.1"/>
    </source>
</evidence>
<proteinExistence type="predicted"/>
<dbReference type="KEGG" id="tsa:AciPR4_2720"/>
<dbReference type="STRING" id="401053.AciPR4_2720"/>
<dbReference type="HOGENOM" id="CLU_077956_0_0_0"/>
<dbReference type="GO" id="GO:0008654">
    <property type="term" value="P:phospholipid biosynthetic process"/>
    <property type="evidence" value="ECO:0007669"/>
    <property type="project" value="InterPro"/>
</dbReference>
<dbReference type="EMBL" id="CP002467">
    <property type="protein sequence ID" value="ADV83494.1"/>
    <property type="molecule type" value="Genomic_DNA"/>
</dbReference>
<sequence length="233" mass="25820">MIKTKPVTKSNATAFATVRRVNQSLTASEEKRLLQWMAGRAPAWLTSDQLTALGLGAQVGAGIFYALSRSHRHALLLVILCVLLNWFGDSMDGTLARVRRQQRPRYGFYVDHMVDVFGSVALMCGLGFSGFLHWQTAIAMLVTFLLLSSESYLATYTLSCFELSQGIFGPTEIRLLLIIGNLALLRSPYSTLFGHKMLLFDLGGTIASVCMFVLAIVVTLRHTAELYRQEPLP</sequence>
<keyword evidence="3" id="KW-1185">Reference proteome</keyword>
<feature type="transmembrane region" description="Helical" evidence="1">
    <location>
        <begin position="109"/>
        <end position="132"/>
    </location>
</feature>
<dbReference type="AlphaFoldDB" id="E8V2L9"/>
<reference evidence="2 3" key="1">
    <citation type="journal article" date="2012" name="Stand. Genomic Sci.">
        <title>Complete genome sequence of Terriglobus saanensis type strain SP1PR4(T), an Acidobacteria from tundra soil.</title>
        <authorList>
            <person name="Rawat S.R."/>
            <person name="Mannisto M.K."/>
            <person name="Starovoytov V."/>
            <person name="Goodwin L."/>
            <person name="Nolan M."/>
            <person name="Hauser L."/>
            <person name="Land M."/>
            <person name="Davenport K.W."/>
            <person name="Woyke T."/>
            <person name="Haggblom M.M."/>
        </authorList>
    </citation>
    <scope>NUCLEOTIDE SEQUENCE</scope>
    <source>
        <strain evidence="3">ATCC BAA-1853 / DSM 23119 / SP1PR4</strain>
    </source>
</reference>
<organism evidence="2 3">
    <name type="scientific">Terriglobus saanensis (strain ATCC BAA-1853 / DSM 23119 / SP1PR4)</name>
    <dbReference type="NCBI Taxonomy" id="401053"/>
    <lineage>
        <taxon>Bacteria</taxon>
        <taxon>Pseudomonadati</taxon>
        <taxon>Acidobacteriota</taxon>
        <taxon>Terriglobia</taxon>
        <taxon>Terriglobales</taxon>
        <taxon>Acidobacteriaceae</taxon>
        <taxon>Terriglobus</taxon>
    </lineage>
</organism>
<gene>
    <name evidence="2" type="ordered locus">AciPR4_2720</name>
</gene>
<dbReference type="Proteomes" id="UP000006844">
    <property type="component" value="Chromosome"/>
</dbReference>
<dbReference type="RefSeq" id="WP_013569227.1">
    <property type="nucleotide sequence ID" value="NC_014963.1"/>
</dbReference>
<dbReference type="InterPro" id="IPR000462">
    <property type="entry name" value="CDP-OH_P_trans"/>
</dbReference>
<feature type="transmembrane region" description="Helical" evidence="1">
    <location>
        <begin position="73"/>
        <end position="88"/>
    </location>
</feature>
<dbReference type="InterPro" id="IPR043130">
    <property type="entry name" value="CDP-OH_PTrfase_TM_dom"/>
</dbReference>
<dbReference type="Gene3D" id="1.20.120.1760">
    <property type="match status" value="1"/>
</dbReference>
<dbReference type="GO" id="GO:0016020">
    <property type="term" value="C:membrane"/>
    <property type="evidence" value="ECO:0007669"/>
    <property type="project" value="InterPro"/>
</dbReference>
<protein>
    <submittedName>
        <fullName evidence="2">CDP-alcohol phosphatidyltransferase</fullName>
    </submittedName>
</protein>
<dbReference type="GO" id="GO:0016780">
    <property type="term" value="F:phosphotransferase activity, for other substituted phosphate groups"/>
    <property type="evidence" value="ECO:0007669"/>
    <property type="project" value="InterPro"/>
</dbReference>
<dbReference type="eggNOG" id="COG0558">
    <property type="taxonomic scope" value="Bacteria"/>
</dbReference>
<feature type="transmembrane region" description="Helical" evidence="1">
    <location>
        <begin position="198"/>
        <end position="220"/>
    </location>
</feature>